<protein>
    <submittedName>
        <fullName evidence="1">NADPH:quinone oxidoreductase</fullName>
    </submittedName>
</protein>
<proteinExistence type="predicted"/>
<evidence type="ECO:0000313" key="1">
    <source>
        <dbReference type="EMBL" id="BAU84083.1"/>
    </source>
</evidence>
<sequence length="88" mass="9357">MKTGDATLSTHDLVFTHQVQIKGLHIGAPASAAPDLYRSLLAEIEALIADGVYPPGTPQVHPPAEGAAVLRELESGRARGKHALDPWR</sequence>
<dbReference type="EMBL" id="AP017424">
    <property type="protein sequence ID" value="BAU84083.1"/>
    <property type="molecule type" value="Genomic_DNA"/>
</dbReference>
<name>A0A160P164_STRLU</name>
<gene>
    <name evidence="1" type="ORF">SLA_3169</name>
</gene>
<dbReference type="RefSeq" id="WP_359879673.1">
    <property type="nucleotide sequence ID" value="NZ_JBEYHT010000035.1"/>
</dbReference>
<evidence type="ECO:0000313" key="2">
    <source>
        <dbReference type="Proteomes" id="UP000217676"/>
    </source>
</evidence>
<accession>A0A160P164</accession>
<organism evidence="1 2">
    <name type="scientific">Streptomyces laurentii</name>
    <dbReference type="NCBI Taxonomy" id="39478"/>
    <lineage>
        <taxon>Bacteria</taxon>
        <taxon>Bacillati</taxon>
        <taxon>Actinomycetota</taxon>
        <taxon>Actinomycetes</taxon>
        <taxon>Kitasatosporales</taxon>
        <taxon>Streptomycetaceae</taxon>
        <taxon>Streptomyces</taxon>
    </lineage>
</organism>
<dbReference type="KEGG" id="slau:SLA_3169"/>
<keyword evidence="2" id="KW-1185">Reference proteome</keyword>
<dbReference type="Proteomes" id="UP000217676">
    <property type="component" value="Chromosome"/>
</dbReference>
<dbReference type="Gene3D" id="3.90.180.10">
    <property type="entry name" value="Medium-chain alcohol dehydrogenases, catalytic domain"/>
    <property type="match status" value="1"/>
</dbReference>
<reference evidence="1 2" key="1">
    <citation type="journal article" date="2016" name="Genome Announc.">
        <title>Complete Genome Sequence of Thiostrepton-Producing Streptomyces laurentii ATCC 31255.</title>
        <authorList>
            <person name="Doi K."/>
            <person name="Fujino Y."/>
            <person name="Nagayoshi Y."/>
            <person name="Ohshima T."/>
            <person name="Ogata S."/>
        </authorList>
    </citation>
    <scope>NUCLEOTIDE SEQUENCE [LARGE SCALE GENOMIC DNA]</scope>
    <source>
        <strain evidence="1 2">ATCC 31255</strain>
    </source>
</reference>
<dbReference type="AlphaFoldDB" id="A0A160P164"/>